<dbReference type="InterPro" id="IPR007889">
    <property type="entry name" value="HTH_Psq"/>
</dbReference>
<dbReference type="GO" id="GO:0003677">
    <property type="term" value="F:DNA binding"/>
    <property type="evidence" value="ECO:0007669"/>
    <property type="project" value="InterPro"/>
</dbReference>
<evidence type="ECO:0000259" key="3">
    <source>
        <dbReference type="Pfam" id="PF05225"/>
    </source>
</evidence>
<sequence length="410" mass="45887">MANLLHPPEIRRRNQYNRSLLYDALKCVLRGKMNCHQAAIRFKVPRSTIQRKLNLCREQHRLALELQLQHDLPSSSGELNDESLQEERCHMDTCPSDDATKNAYSARGRGQVEQSAVACELVPMSSSGNITQDKLRSSICINESVDVGSSSGAERFPTIESACRESLVICKKTDGAEEIVLDQYTEDEIDFCGEEHVIGDETSLPSDDVSVTIDSGTVHVVEAAASDALQNLHNGTVMFYADDTTTTIGQQHFVDTNSASCENDEYANMLDTIYANSMVYGGYVNVGDLDHLVAAPHEFAHHIQLRFVEEEADTEEEELERAADRLSEAFRSVPSKSKLPKYLNTASSQHAYASQDYESVQQSSRSSVVLPGEFIVLRRHQPVDYVYLDERQEMREVVAVDNIDFATRHM</sequence>
<gene>
    <name evidence="4" type="ORF">Tcan_14735</name>
</gene>
<feature type="domain" description="HTH psq-type" evidence="3">
    <location>
        <begin position="24"/>
        <end position="51"/>
    </location>
</feature>
<evidence type="ECO:0000313" key="5">
    <source>
        <dbReference type="Proteomes" id="UP000031036"/>
    </source>
</evidence>
<dbReference type="OrthoDB" id="5877923at2759"/>
<accession>A0A0B2UUJ1</accession>
<feature type="coiled-coil region" evidence="2">
    <location>
        <begin position="305"/>
        <end position="332"/>
    </location>
</feature>
<dbReference type="Proteomes" id="UP000031036">
    <property type="component" value="Unassembled WGS sequence"/>
</dbReference>
<comment type="caution">
    <text evidence="4">The sequence shown here is derived from an EMBL/GenBank/DDBJ whole genome shotgun (WGS) entry which is preliminary data.</text>
</comment>
<name>A0A0B2UUJ1_TOXCA</name>
<dbReference type="Gene3D" id="1.10.10.60">
    <property type="entry name" value="Homeodomain-like"/>
    <property type="match status" value="1"/>
</dbReference>
<dbReference type="EMBL" id="JPKZ01003248">
    <property type="protein sequence ID" value="KHN72535.1"/>
    <property type="molecule type" value="Genomic_DNA"/>
</dbReference>
<keyword evidence="2" id="KW-0175">Coiled coil</keyword>
<dbReference type="AlphaFoldDB" id="A0A0B2UUJ1"/>
<dbReference type="InterPro" id="IPR009057">
    <property type="entry name" value="Homeodomain-like_sf"/>
</dbReference>
<dbReference type="GO" id="GO:0005634">
    <property type="term" value="C:nucleus"/>
    <property type="evidence" value="ECO:0007669"/>
    <property type="project" value="UniProtKB-SubCell"/>
</dbReference>
<protein>
    <recommendedName>
        <fullName evidence="3">HTH psq-type domain-containing protein</fullName>
    </recommendedName>
</protein>
<evidence type="ECO:0000256" key="1">
    <source>
        <dbReference type="ARBA" id="ARBA00004123"/>
    </source>
</evidence>
<dbReference type="SUPFAM" id="SSF46689">
    <property type="entry name" value="Homeodomain-like"/>
    <property type="match status" value="1"/>
</dbReference>
<dbReference type="Pfam" id="PF05225">
    <property type="entry name" value="HTH_psq"/>
    <property type="match status" value="1"/>
</dbReference>
<organism evidence="4 5">
    <name type="scientific">Toxocara canis</name>
    <name type="common">Canine roundworm</name>
    <dbReference type="NCBI Taxonomy" id="6265"/>
    <lineage>
        <taxon>Eukaryota</taxon>
        <taxon>Metazoa</taxon>
        <taxon>Ecdysozoa</taxon>
        <taxon>Nematoda</taxon>
        <taxon>Chromadorea</taxon>
        <taxon>Rhabditida</taxon>
        <taxon>Spirurina</taxon>
        <taxon>Ascaridomorpha</taxon>
        <taxon>Ascaridoidea</taxon>
        <taxon>Toxocaridae</taxon>
        <taxon>Toxocara</taxon>
    </lineage>
</organism>
<proteinExistence type="predicted"/>
<evidence type="ECO:0000313" key="4">
    <source>
        <dbReference type="EMBL" id="KHN72535.1"/>
    </source>
</evidence>
<comment type="subcellular location">
    <subcellularLocation>
        <location evidence="1">Nucleus</location>
    </subcellularLocation>
</comment>
<reference evidence="4 5" key="1">
    <citation type="submission" date="2014-11" db="EMBL/GenBank/DDBJ databases">
        <title>Genetic blueprint of the zoonotic pathogen Toxocara canis.</title>
        <authorList>
            <person name="Zhu X.-Q."/>
            <person name="Korhonen P.K."/>
            <person name="Cai H."/>
            <person name="Young N.D."/>
            <person name="Nejsum P."/>
            <person name="von Samson-Himmelstjerna G."/>
            <person name="Boag P.R."/>
            <person name="Tan P."/>
            <person name="Li Q."/>
            <person name="Min J."/>
            <person name="Yang Y."/>
            <person name="Wang X."/>
            <person name="Fang X."/>
            <person name="Hall R.S."/>
            <person name="Hofmann A."/>
            <person name="Sternberg P.W."/>
            <person name="Jex A.R."/>
            <person name="Gasser R.B."/>
        </authorList>
    </citation>
    <scope>NUCLEOTIDE SEQUENCE [LARGE SCALE GENOMIC DNA]</scope>
    <source>
        <strain evidence="4">PN_DK_2014</strain>
    </source>
</reference>
<evidence type="ECO:0000256" key="2">
    <source>
        <dbReference type="SAM" id="Coils"/>
    </source>
</evidence>
<keyword evidence="5" id="KW-1185">Reference proteome</keyword>